<organism evidence="1 2">
    <name type="scientific">Fibrisoma limi BUZ 3</name>
    <dbReference type="NCBI Taxonomy" id="1185876"/>
    <lineage>
        <taxon>Bacteria</taxon>
        <taxon>Pseudomonadati</taxon>
        <taxon>Bacteroidota</taxon>
        <taxon>Cytophagia</taxon>
        <taxon>Cytophagales</taxon>
        <taxon>Spirosomataceae</taxon>
        <taxon>Fibrisoma</taxon>
    </lineage>
</organism>
<dbReference type="EMBL" id="HE805917">
    <property type="protein sequence ID" value="CCH57684.1"/>
    <property type="molecule type" value="Genomic_DNA"/>
</dbReference>
<evidence type="ECO:0000313" key="2">
    <source>
        <dbReference type="Proteomes" id="UP000009309"/>
    </source>
</evidence>
<geneLocation type="plasmid" evidence="1 2">
    <name>pFLIM02</name>
</geneLocation>
<evidence type="ECO:0000313" key="1">
    <source>
        <dbReference type="EMBL" id="CCH57684.1"/>
    </source>
</evidence>
<reference evidence="1 2" key="1">
    <citation type="journal article" date="2012" name="J. Bacteriol.">
        <title>Genome Sequence of the Filamentous Bacterium Fibrisoma limi BUZ 3T.</title>
        <authorList>
            <person name="Filippini M."/>
            <person name="Qi W."/>
            <person name="Jaenicke S."/>
            <person name="Goesmann A."/>
            <person name="Smits T.H."/>
            <person name="Bagheri H.C."/>
        </authorList>
    </citation>
    <scope>NUCLEOTIDE SEQUENCE [LARGE SCALE GENOMIC DNA]</scope>
    <source>
        <strain evidence="2">BUZ 3T</strain>
        <plasmid evidence="1 2">pFLIM02</plasmid>
    </source>
</reference>
<keyword evidence="2" id="KW-1185">Reference proteome</keyword>
<protein>
    <submittedName>
        <fullName evidence="1">Uncharacterized protein</fullName>
    </submittedName>
</protein>
<proteinExistence type="predicted"/>
<gene>
    <name evidence="1" type="ORF">BN8_p06893</name>
</gene>
<keyword evidence="1" id="KW-0614">Plasmid</keyword>
<name>I2GU83_9BACT</name>
<dbReference type="Proteomes" id="UP000009309">
    <property type="component" value="Plasmid pFLIM02"/>
</dbReference>
<accession>I2GU83</accession>
<dbReference type="AlphaFoldDB" id="I2GU83"/>
<sequence>MHDDVVFAGLLPAHPPVGQVYVVVDVPVVSEQE</sequence>